<dbReference type="AlphaFoldDB" id="A0A7S3C4E1"/>
<sequence length="129" mass="14940">MGVLGHDAFDVSFMLCSRSMITCLTRKYGAKSCKPLQRIWRDEVFDGRYTPTNTIMLDDCGRNFVMNSQNGLKIRPYRNCHTNRATDSELAKLARYLLAIGSLPSLSELDHSKWERWLRRHDRKQRGSG</sequence>
<gene>
    <name evidence="2" type="ORF">PSIN1315_LOCUS14407</name>
</gene>
<dbReference type="InterPro" id="IPR023214">
    <property type="entry name" value="HAD_sf"/>
</dbReference>
<feature type="domain" description="FCP1 homology" evidence="1">
    <location>
        <begin position="26"/>
        <end position="100"/>
    </location>
</feature>
<dbReference type="Pfam" id="PF03031">
    <property type="entry name" value="NIF"/>
    <property type="match status" value="1"/>
</dbReference>
<dbReference type="PANTHER" id="PTHR48493">
    <property type="entry name" value="UBIQUITIN-LIKE DOMAIN-CONTAINING CTD PHOSPHATASE 1"/>
    <property type="match status" value="1"/>
</dbReference>
<dbReference type="PANTHER" id="PTHR48493:SF1">
    <property type="entry name" value="UBIQUITIN-LIKE DOMAIN-CONTAINING CTD PHOSPHATASE 1"/>
    <property type="match status" value="1"/>
</dbReference>
<evidence type="ECO:0000259" key="1">
    <source>
        <dbReference type="Pfam" id="PF03031"/>
    </source>
</evidence>
<dbReference type="GO" id="GO:0090364">
    <property type="term" value="P:regulation of proteasome assembly"/>
    <property type="evidence" value="ECO:0007669"/>
    <property type="project" value="InterPro"/>
</dbReference>
<reference evidence="2" key="1">
    <citation type="submission" date="2021-01" db="EMBL/GenBank/DDBJ databases">
        <authorList>
            <person name="Corre E."/>
            <person name="Pelletier E."/>
            <person name="Niang G."/>
            <person name="Scheremetjew M."/>
            <person name="Finn R."/>
            <person name="Kale V."/>
            <person name="Holt S."/>
            <person name="Cochrane G."/>
            <person name="Meng A."/>
            <person name="Brown T."/>
            <person name="Cohen L."/>
        </authorList>
    </citation>
    <scope>NUCLEOTIDE SEQUENCE</scope>
    <source>
        <strain evidence="2">RCC927</strain>
    </source>
</reference>
<dbReference type="InterPro" id="IPR004274">
    <property type="entry name" value="FCP1_dom"/>
</dbReference>
<evidence type="ECO:0000313" key="2">
    <source>
        <dbReference type="EMBL" id="CAE0153892.1"/>
    </source>
</evidence>
<organism evidence="2">
    <name type="scientific">Prasinoderma singulare</name>
    <dbReference type="NCBI Taxonomy" id="676789"/>
    <lineage>
        <taxon>Eukaryota</taxon>
        <taxon>Viridiplantae</taxon>
        <taxon>Prasinodermophyta</taxon>
        <taxon>Prasinodermophyceae</taxon>
        <taxon>Prasinodermales</taxon>
        <taxon>Prasinodermaceae</taxon>
        <taxon>Prasinoderma</taxon>
    </lineage>
</organism>
<name>A0A7S3C4E1_9VIRI</name>
<dbReference type="InterPro" id="IPR051658">
    <property type="entry name" value="UBLCP1"/>
</dbReference>
<proteinExistence type="predicted"/>
<accession>A0A7S3C4E1</accession>
<dbReference type="InterPro" id="IPR036412">
    <property type="entry name" value="HAD-like_sf"/>
</dbReference>
<dbReference type="SUPFAM" id="SSF56784">
    <property type="entry name" value="HAD-like"/>
    <property type="match status" value="1"/>
</dbReference>
<protein>
    <recommendedName>
        <fullName evidence="1">FCP1 homology domain-containing protein</fullName>
    </recommendedName>
</protein>
<dbReference type="Gene3D" id="3.40.50.1000">
    <property type="entry name" value="HAD superfamily/HAD-like"/>
    <property type="match status" value="1"/>
</dbReference>
<dbReference type="EMBL" id="HBHY01022488">
    <property type="protein sequence ID" value="CAE0153892.1"/>
    <property type="molecule type" value="Transcribed_RNA"/>
</dbReference>